<dbReference type="GO" id="GO:0009039">
    <property type="term" value="F:urease activity"/>
    <property type="evidence" value="ECO:0007669"/>
    <property type="project" value="UniProtKB-EC"/>
</dbReference>
<evidence type="ECO:0000313" key="2">
    <source>
        <dbReference type="EMBL" id="CAA9228136.1"/>
    </source>
</evidence>
<dbReference type="EMBL" id="CADCTI010000087">
    <property type="protein sequence ID" value="CAA9228136.1"/>
    <property type="molecule type" value="Genomic_DNA"/>
</dbReference>
<feature type="non-terminal residue" evidence="2">
    <location>
        <position position="1"/>
    </location>
</feature>
<dbReference type="AlphaFoldDB" id="A0A6J4HN86"/>
<feature type="region of interest" description="Disordered" evidence="1">
    <location>
        <begin position="1"/>
        <end position="100"/>
    </location>
</feature>
<name>A0A6J4HN86_9ACTN</name>
<protein>
    <submittedName>
        <fullName evidence="2">Urease gamma subunit</fullName>
        <ecNumber evidence="2">3.5.1.5</ecNumber>
    </submittedName>
</protein>
<keyword evidence="2" id="KW-0378">Hydrolase</keyword>
<sequence length="100" mass="10207">APVAARAGAPAALLRRGAGAPPPCARPPAQPAGGDGDRHRPRPRGRARRRPGGGADAVRAHRPHPGRRHGRRPGAPGGGAGGGDLPRRDQARDRPPPHTV</sequence>
<feature type="compositionally biased region" description="Gly residues" evidence="1">
    <location>
        <begin position="75"/>
        <end position="84"/>
    </location>
</feature>
<feature type="compositionally biased region" description="Low complexity" evidence="1">
    <location>
        <begin position="1"/>
        <end position="19"/>
    </location>
</feature>
<gene>
    <name evidence="2" type="ORF">AVDCRST_MAG57-1006</name>
</gene>
<evidence type="ECO:0000256" key="1">
    <source>
        <dbReference type="SAM" id="MobiDB-lite"/>
    </source>
</evidence>
<reference evidence="2" key="1">
    <citation type="submission" date="2020-02" db="EMBL/GenBank/DDBJ databases">
        <authorList>
            <person name="Meier V. D."/>
        </authorList>
    </citation>
    <scope>NUCLEOTIDE SEQUENCE</scope>
    <source>
        <strain evidence="2">AVDCRST_MAG57</strain>
    </source>
</reference>
<feature type="compositionally biased region" description="Basic residues" evidence="1">
    <location>
        <begin position="60"/>
        <end position="72"/>
    </location>
</feature>
<organism evidence="2">
    <name type="scientific">uncultured Blastococcus sp</name>
    <dbReference type="NCBI Taxonomy" id="217144"/>
    <lineage>
        <taxon>Bacteria</taxon>
        <taxon>Bacillati</taxon>
        <taxon>Actinomycetota</taxon>
        <taxon>Actinomycetes</taxon>
        <taxon>Geodermatophilales</taxon>
        <taxon>Geodermatophilaceae</taxon>
        <taxon>Blastococcus</taxon>
        <taxon>environmental samples</taxon>
    </lineage>
</organism>
<feature type="non-terminal residue" evidence="2">
    <location>
        <position position="100"/>
    </location>
</feature>
<dbReference type="EC" id="3.5.1.5" evidence="2"/>
<feature type="compositionally biased region" description="Pro residues" evidence="1">
    <location>
        <begin position="20"/>
        <end position="30"/>
    </location>
</feature>
<feature type="compositionally biased region" description="Basic and acidic residues" evidence="1">
    <location>
        <begin position="85"/>
        <end position="100"/>
    </location>
</feature>
<feature type="compositionally biased region" description="Basic residues" evidence="1">
    <location>
        <begin position="39"/>
        <end position="51"/>
    </location>
</feature>
<proteinExistence type="predicted"/>
<accession>A0A6J4HN86</accession>